<evidence type="ECO:0000259" key="4">
    <source>
        <dbReference type="SMART" id="SM00333"/>
    </source>
</evidence>
<feature type="region of interest" description="Disordered" evidence="3">
    <location>
        <begin position="114"/>
        <end position="139"/>
    </location>
</feature>
<evidence type="ECO:0000313" key="6">
    <source>
        <dbReference type="Proteomes" id="UP000198406"/>
    </source>
</evidence>
<name>A0A1Z5KLY1_FISSO</name>
<organism evidence="5 6">
    <name type="scientific">Fistulifera solaris</name>
    <name type="common">Oleaginous diatom</name>
    <dbReference type="NCBI Taxonomy" id="1519565"/>
    <lineage>
        <taxon>Eukaryota</taxon>
        <taxon>Sar</taxon>
        <taxon>Stramenopiles</taxon>
        <taxon>Ochrophyta</taxon>
        <taxon>Bacillariophyta</taxon>
        <taxon>Bacillariophyceae</taxon>
        <taxon>Bacillariophycidae</taxon>
        <taxon>Naviculales</taxon>
        <taxon>Naviculaceae</taxon>
        <taxon>Fistulifera</taxon>
    </lineage>
</organism>
<feature type="compositionally biased region" description="Acidic residues" evidence="3">
    <location>
        <begin position="127"/>
        <end position="139"/>
    </location>
</feature>
<reference evidence="5 6" key="1">
    <citation type="journal article" date="2015" name="Plant Cell">
        <title>Oil accumulation by the oleaginous diatom Fistulifera solaris as revealed by the genome and transcriptome.</title>
        <authorList>
            <person name="Tanaka T."/>
            <person name="Maeda Y."/>
            <person name="Veluchamy A."/>
            <person name="Tanaka M."/>
            <person name="Abida H."/>
            <person name="Marechal E."/>
            <person name="Bowler C."/>
            <person name="Muto M."/>
            <person name="Sunaga Y."/>
            <person name="Tanaka M."/>
            <person name="Yoshino T."/>
            <person name="Taniguchi T."/>
            <person name="Fukuda Y."/>
            <person name="Nemoto M."/>
            <person name="Matsumoto M."/>
            <person name="Wong P.S."/>
            <person name="Aburatani S."/>
            <person name="Fujibuchi W."/>
        </authorList>
    </citation>
    <scope>NUCLEOTIDE SEQUENCE [LARGE SCALE GENOMIC DNA]</scope>
    <source>
        <strain evidence="5 6">JPCC DA0580</strain>
    </source>
</reference>
<comment type="caution">
    <text evidence="5">The sequence shown here is derived from an EMBL/GenBank/DDBJ whole genome shotgun (WGS) entry which is preliminary data.</text>
</comment>
<gene>
    <name evidence="5" type="ORF">FisN_23Lh144</name>
</gene>
<feature type="domain" description="Tudor" evidence="4">
    <location>
        <begin position="444"/>
        <end position="503"/>
    </location>
</feature>
<proteinExistence type="predicted"/>
<feature type="domain" description="Tudor" evidence="4">
    <location>
        <begin position="363"/>
        <end position="423"/>
    </location>
</feature>
<dbReference type="EMBL" id="BDSP01000255">
    <property type="protein sequence ID" value="GAX27289.1"/>
    <property type="molecule type" value="Genomic_DNA"/>
</dbReference>
<dbReference type="Gene3D" id="2.30.30.140">
    <property type="match status" value="3"/>
</dbReference>
<dbReference type="GO" id="GO:0005634">
    <property type="term" value="C:nucleus"/>
    <property type="evidence" value="ECO:0007669"/>
    <property type="project" value="UniProtKB-SubCell"/>
</dbReference>
<accession>A0A1Z5KLY1</accession>
<sequence>MGEPKGLLAVPLEEMHRSLSSKGIEKVVEDEGTATCLENTHGTDEVVDSEKDEGTCLYVERKHLKRKRNIDDASHTDDKEVVERKKSFQGGKGSVENNLVRKVCHGKTKTSRVRSKAAVEASKAVDDGEESTVDEDDSSEELVAVIRGSLISVNMEKTSGNQVDSVSDVVDSNFPEKSGTRFRAEVEPSASRLCGKDVSEDVGLNVDFKKSQNHQEADREVAVGDRVGIYWEGDKRYYYGKVTRHEKGKKKPFFLEYDDGESEWVDFSKSKYRFEKKKVSDRAKVADESSSFFKSTDQALLSKIDASLPQPSARTTRRSLNTTEVDVDTRIRPALVSDGAPTTRKKRKVTKDNDSDLRNCELAEIKVGIRVAVWWPDDRRYYEGVVSKKQPEASWRPFYLEYDDGEAEWIDFRQHKFKILRVDDEEKTAGPSTGKAADPCSDPSKVWIGTRLSVWWPQEEEYFDCTVTRYRDHKRPFYLEYEDGDREWIDLTEHKFFIIESETSRQRRKGKQGRFR</sequence>
<dbReference type="Proteomes" id="UP000198406">
    <property type="component" value="Unassembled WGS sequence"/>
</dbReference>
<evidence type="ECO:0000256" key="2">
    <source>
        <dbReference type="ARBA" id="ARBA00023242"/>
    </source>
</evidence>
<dbReference type="InParanoid" id="A0A1Z5KLY1"/>
<keyword evidence="2" id="KW-0539">Nucleus</keyword>
<evidence type="ECO:0000256" key="1">
    <source>
        <dbReference type="ARBA" id="ARBA00004123"/>
    </source>
</evidence>
<dbReference type="SUPFAM" id="SSF63748">
    <property type="entry name" value="Tudor/PWWP/MBT"/>
    <property type="match status" value="2"/>
</dbReference>
<comment type="subcellular location">
    <subcellularLocation>
        <location evidence="1">Nucleus</location>
    </subcellularLocation>
</comment>
<dbReference type="PANTHER" id="PTHR12663:SF0">
    <property type="entry name" value="PRECOCIOUS DISSOCIATION OF SISTERS 5, ISOFORM A"/>
    <property type="match status" value="1"/>
</dbReference>
<dbReference type="InterPro" id="IPR039776">
    <property type="entry name" value="Pds5"/>
</dbReference>
<dbReference type="OrthoDB" id="79171at2759"/>
<feature type="domain" description="Tudor" evidence="4">
    <location>
        <begin position="219"/>
        <end position="278"/>
    </location>
</feature>
<dbReference type="CDD" id="cd20404">
    <property type="entry name" value="Tudor_Agenet_AtEML-like"/>
    <property type="match status" value="1"/>
</dbReference>
<evidence type="ECO:0000256" key="3">
    <source>
        <dbReference type="SAM" id="MobiDB-lite"/>
    </source>
</evidence>
<keyword evidence="6" id="KW-1185">Reference proteome</keyword>
<dbReference type="InterPro" id="IPR002999">
    <property type="entry name" value="Tudor"/>
</dbReference>
<dbReference type="PANTHER" id="PTHR12663">
    <property type="entry name" value="ANDROGEN INDUCED INHIBITOR OF PROLIFERATION AS3 / PDS5-RELATED"/>
    <property type="match status" value="1"/>
</dbReference>
<feature type="region of interest" description="Disordered" evidence="3">
    <location>
        <begin position="70"/>
        <end position="93"/>
    </location>
</feature>
<dbReference type="SMART" id="SM00333">
    <property type="entry name" value="TUDOR"/>
    <property type="match status" value="3"/>
</dbReference>
<evidence type="ECO:0000313" key="5">
    <source>
        <dbReference type="EMBL" id="GAX27289.1"/>
    </source>
</evidence>
<feature type="compositionally biased region" description="Basic and acidic residues" evidence="3">
    <location>
        <begin position="70"/>
        <end position="86"/>
    </location>
</feature>
<dbReference type="GO" id="GO:0000785">
    <property type="term" value="C:chromatin"/>
    <property type="evidence" value="ECO:0007669"/>
    <property type="project" value="TreeGrafter"/>
</dbReference>
<protein>
    <recommendedName>
        <fullName evidence="4">Tudor domain-containing protein</fullName>
    </recommendedName>
</protein>
<dbReference type="GO" id="GO:0006281">
    <property type="term" value="P:DNA repair"/>
    <property type="evidence" value="ECO:0007669"/>
    <property type="project" value="TreeGrafter"/>
</dbReference>
<dbReference type="GO" id="GO:0007064">
    <property type="term" value="P:mitotic sister chromatid cohesion"/>
    <property type="evidence" value="ECO:0007669"/>
    <property type="project" value="InterPro"/>
</dbReference>
<dbReference type="AlphaFoldDB" id="A0A1Z5KLY1"/>